<dbReference type="eggNOG" id="ENOG502RZ9X">
    <property type="taxonomic scope" value="Eukaryota"/>
</dbReference>
<evidence type="ECO:0000313" key="12">
    <source>
        <dbReference type="Proteomes" id="UP000256601"/>
    </source>
</evidence>
<dbReference type="InterPro" id="IPR025718">
    <property type="entry name" value="SAP30_Sin3-bd"/>
</dbReference>
<keyword evidence="3" id="KW-0678">Repressor</keyword>
<keyword evidence="5" id="KW-0804">Transcription</keyword>
<dbReference type="InterPro" id="IPR038291">
    <property type="entry name" value="SAP30_C_sf"/>
</dbReference>
<evidence type="ECO:0000256" key="6">
    <source>
        <dbReference type="ARBA" id="ARBA00023242"/>
    </source>
</evidence>
<gene>
    <name evidence="10" type="ORF">B0I71DRAFT_133462</name>
    <name evidence="9" type="ORF">YALI1_F26142g</name>
</gene>
<dbReference type="EMBL" id="CP017558">
    <property type="protein sequence ID" value="AOW07437.1"/>
    <property type="molecule type" value="Genomic_DNA"/>
</dbReference>
<reference evidence="9 11" key="1">
    <citation type="journal article" date="2016" name="PLoS ONE">
        <title>Sequence Assembly of Yarrowia lipolytica Strain W29/CLIB89 Shows Transposable Element Diversity.</title>
        <authorList>
            <person name="Magnan C."/>
            <person name="Yu J."/>
            <person name="Chang I."/>
            <person name="Jahn E."/>
            <person name="Kanomata Y."/>
            <person name="Wu J."/>
            <person name="Zeller M."/>
            <person name="Oakes M."/>
            <person name="Baldi P."/>
            <person name="Sandmeyer S."/>
        </authorList>
    </citation>
    <scope>NUCLEOTIDE SEQUENCE [LARGE SCALE GENOMIC DNA]</scope>
    <source>
        <strain evidence="9">CLIB89</strain>
        <strain evidence="11">CLIB89(W29)</strain>
    </source>
</reference>
<evidence type="ECO:0000256" key="7">
    <source>
        <dbReference type="SAM" id="MobiDB-lite"/>
    </source>
</evidence>
<feature type="compositionally biased region" description="Polar residues" evidence="7">
    <location>
        <begin position="52"/>
        <end position="61"/>
    </location>
</feature>
<name>A0A1H6PKS6_YARLL</name>
<evidence type="ECO:0000313" key="9">
    <source>
        <dbReference type="EMBL" id="AOW07437.1"/>
    </source>
</evidence>
<reference evidence="10 12" key="2">
    <citation type="submission" date="2018-07" db="EMBL/GenBank/DDBJ databases">
        <title>Draft Genome Assemblies for Five Robust Yarrowia lipolytica Strains Exhibiting High Lipid Production and Pentose Sugar Utilization and Sugar Alcohol Secretion from Undetoxified Lignocellulosic Biomass Hydrolysates.</title>
        <authorList>
            <consortium name="DOE Joint Genome Institute"/>
            <person name="Walker C."/>
            <person name="Ryu S."/>
            <person name="Na H."/>
            <person name="Zane M."/>
            <person name="LaButti K."/>
            <person name="Lipzen A."/>
            <person name="Haridas S."/>
            <person name="Barry K."/>
            <person name="Grigoriev I.V."/>
            <person name="Quarterman J."/>
            <person name="Slininger P."/>
            <person name="Dien B."/>
            <person name="Trinh C.T."/>
        </authorList>
    </citation>
    <scope>NUCLEOTIDE SEQUENCE [LARGE SCALE GENOMIC DNA]</scope>
    <source>
        <strain evidence="10 12">YB392</strain>
    </source>
</reference>
<dbReference type="GeneID" id="2908651"/>
<evidence type="ECO:0000256" key="5">
    <source>
        <dbReference type="ARBA" id="ARBA00023163"/>
    </source>
</evidence>
<dbReference type="Gene3D" id="6.10.160.20">
    <property type="match status" value="1"/>
</dbReference>
<keyword evidence="4" id="KW-0805">Transcription regulation</keyword>
<feature type="compositionally biased region" description="Basic and acidic residues" evidence="7">
    <location>
        <begin position="37"/>
        <end position="51"/>
    </location>
</feature>
<comment type="similarity">
    <text evidence="2">Belongs to the SAP30 family.</text>
</comment>
<feature type="compositionally biased region" description="Polar residues" evidence="7">
    <location>
        <begin position="7"/>
        <end position="19"/>
    </location>
</feature>
<dbReference type="PANTHER" id="PTHR13286">
    <property type="entry name" value="SAP30"/>
    <property type="match status" value="1"/>
</dbReference>
<keyword evidence="6" id="KW-0539">Nucleus</keyword>
<evidence type="ECO:0000313" key="11">
    <source>
        <dbReference type="Proteomes" id="UP000182444"/>
    </source>
</evidence>
<protein>
    <recommendedName>
        <fullName evidence="8">Histone deacetylase complex subunit SAP30 Sin3 binding domain-containing protein</fullName>
    </recommendedName>
</protein>
<feature type="domain" description="Histone deacetylase complex subunit SAP30 Sin3 binding" evidence="8">
    <location>
        <begin position="114"/>
        <end position="150"/>
    </location>
</feature>
<dbReference type="VEuPathDB" id="FungiDB:YALI0_F19690g"/>
<evidence type="ECO:0000259" key="8">
    <source>
        <dbReference type="Pfam" id="PF13867"/>
    </source>
</evidence>
<dbReference type="Pfam" id="PF13867">
    <property type="entry name" value="SAP30_Sin3_bdg"/>
    <property type="match status" value="1"/>
</dbReference>
<dbReference type="OrthoDB" id="510958at2759"/>
<dbReference type="OMA" id="HARSMKN"/>
<evidence type="ECO:0000256" key="4">
    <source>
        <dbReference type="ARBA" id="ARBA00023015"/>
    </source>
</evidence>
<evidence type="ECO:0000256" key="3">
    <source>
        <dbReference type="ARBA" id="ARBA00022491"/>
    </source>
</evidence>
<evidence type="ECO:0000256" key="2">
    <source>
        <dbReference type="ARBA" id="ARBA00006283"/>
    </source>
</evidence>
<dbReference type="Proteomes" id="UP000182444">
    <property type="component" value="Chromosome 1F"/>
</dbReference>
<evidence type="ECO:0000256" key="1">
    <source>
        <dbReference type="ARBA" id="ARBA00004123"/>
    </source>
</evidence>
<dbReference type="PANTHER" id="PTHR13286:SF22">
    <property type="entry name" value="PHD-TYPE DOMAIN-CONTAINING PROTEIN"/>
    <property type="match status" value="1"/>
</dbReference>
<dbReference type="KEGG" id="yli:2908651"/>
<dbReference type="Proteomes" id="UP000256601">
    <property type="component" value="Unassembled WGS sequence"/>
</dbReference>
<dbReference type="InterPro" id="IPR024145">
    <property type="entry name" value="His_deAcase_SAP30/SAP30L"/>
</dbReference>
<dbReference type="GO" id="GO:0005634">
    <property type="term" value="C:nucleus"/>
    <property type="evidence" value="ECO:0007669"/>
    <property type="project" value="UniProtKB-SubCell"/>
</dbReference>
<dbReference type="AlphaFoldDB" id="A0A1H6PKS6"/>
<organism evidence="9 11">
    <name type="scientific">Yarrowia lipolytica</name>
    <name type="common">Candida lipolytica</name>
    <dbReference type="NCBI Taxonomy" id="4952"/>
    <lineage>
        <taxon>Eukaryota</taxon>
        <taxon>Fungi</taxon>
        <taxon>Dikarya</taxon>
        <taxon>Ascomycota</taxon>
        <taxon>Saccharomycotina</taxon>
        <taxon>Dipodascomycetes</taxon>
        <taxon>Dipodascales</taxon>
        <taxon>Dipodascales incertae sedis</taxon>
        <taxon>Yarrowia</taxon>
    </lineage>
</organism>
<dbReference type="EMBL" id="KZ859015">
    <property type="protein sequence ID" value="RDW24935.1"/>
    <property type="molecule type" value="Genomic_DNA"/>
</dbReference>
<dbReference type="RefSeq" id="XP_505632.1">
    <property type="nucleotide sequence ID" value="XM_505632.1"/>
</dbReference>
<accession>A0A1H6PKS6</accession>
<evidence type="ECO:0000313" key="10">
    <source>
        <dbReference type="EMBL" id="RDW24935.1"/>
    </source>
</evidence>
<sequence length="162" mass="17974">MPPAKATKTSSEVASTPSANRGGPRKPPAATSAAALQKEKERADKEREMLEKQQQLNQPPATMTAGEAMNFDTLPLESLRKYKSLHKLQAPSALTLNGYLLSGPMGKKTWSYKHRTRVNKPELASAAKKHFMAQPVRESEIIVDFVYAVKNHDKAFKLQFNP</sequence>
<feature type="region of interest" description="Disordered" evidence="7">
    <location>
        <begin position="1"/>
        <end position="66"/>
    </location>
</feature>
<comment type="subcellular location">
    <subcellularLocation>
        <location evidence="1">Nucleus</location>
    </subcellularLocation>
</comment>
<proteinExistence type="inferred from homology"/>
<dbReference type="VEuPathDB" id="FungiDB:YALI1_F26142g"/>